<feature type="compositionally biased region" description="Basic residues" evidence="1">
    <location>
        <begin position="496"/>
        <end position="505"/>
    </location>
</feature>
<dbReference type="OrthoDB" id="252150at2759"/>
<dbReference type="InterPro" id="IPR005120">
    <property type="entry name" value="UPF3_dom"/>
</dbReference>
<organism evidence="3 4">
    <name type="scientific">Trypanosoma conorhini</name>
    <dbReference type="NCBI Taxonomy" id="83891"/>
    <lineage>
        <taxon>Eukaryota</taxon>
        <taxon>Discoba</taxon>
        <taxon>Euglenozoa</taxon>
        <taxon>Kinetoplastea</taxon>
        <taxon>Metakinetoplastina</taxon>
        <taxon>Trypanosomatida</taxon>
        <taxon>Trypanosomatidae</taxon>
        <taxon>Trypanosoma</taxon>
    </lineage>
</organism>
<feature type="compositionally biased region" description="Basic residues" evidence="1">
    <location>
        <begin position="233"/>
        <end position="244"/>
    </location>
</feature>
<feature type="compositionally biased region" description="Basic and acidic residues" evidence="1">
    <location>
        <begin position="453"/>
        <end position="465"/>
    </location>
</feature>
<accession>A0A3R7N640</accession>
<feature type="compositionally biased region" description="Basic and acidic residues" evidence="1">
    <location>
        <begin position="332"/>
        <end position="347"/>
    </location>
</feature>
<feature type="compositionally biased region" description="Basic residues" evidence="1">
    <location>
        <begin position="406"/>
        <end position="429"/>
    </location>
</feature>
<dbReference type="EMBL" id="MKKU01000407">
    <property type="protein sequence ID" value="RNF13404.1"/>
    <property type="molecule type" value="Genomic_DNA"/>
</dbReference>
<evidence type="ECO:0000313" key="4">
    <source>
        <dbReference type="Proteomes" id="UP000284403"/>
    </source>
</evidence>
<feature type="compositionally biased region" description="Basic and acidic residues" evidence="1">
    <location>
        <begin position="375"/>
        <end position="405"/>
    </location>
</feature>
<feature type="compositionally biased region" description="Acidic residues" evidence="1">
    <location>
        <begin position="174"/>
        <end position="183"/>
    </location>
</feature>
<evidence type="ECO:0000313" key="3">
    <source>
        <dbReference type="EMBL" id="RNF13404.1"/>
    </source>
</evidence>
<gene>
    <name evidence="3" type="ORF">Tco025E_06202</name>
</gene>
<reference evidence="3 4" key="1">
    <citation type="journal article" date="2018" name="BMC Genomics">
        <title>Genomic comparison of Trypanosoma conorhini and Trypanosoma rangeli to Trypanosoma cruzi strains of high and low virulence.</title>
        <authorList>
            <person name="Bradwell K.R."/>
            <person name="Koparde V.N."/>
            <person name="Matveyev A.V."/>
            <person name="Serrano M.G."/>
            <person name="Alves J.M."/>
            <person name="Parikh H."/>
            <person name="Huang B."/>
            <person name="Lee V."/>
            <person name="Espinosa-Alvarez O."/>
            <person name="Ortiz P.A."/>
            <person name="Costa-Martins A.G."/>
            <person name="Teixeira M.M."/>
            <person name="Buck G.A."/>
        </authorList>
    </citation>
    <scope>NUCLEOTIDE SEQUENCE [LARGE SCALE GENOMIC DNA]</scope>
    <source>
        <strain evidence="3 4">025E</strain>
    </source>
</reference>
<dbReference type="RefSeq" id="XP_029226793.1">
    <property type="nucleotide sequence ID" value="XM_029373090.1"/>
</dbReference>
<keyword evidence="4" id="KW-1185">Reference proteome</keyword>
<feature type="compositionally biased region" description="Basic and acidic residues" evidence="1">
    <location>
        <begin position="245"/>
        <end position="269"/>
    </location>
</feature>
<sequence>MSCSSRMRAPRQPRQQHPLCLFIRRLPHDITHVKLKAVLRERGGCGEVEDVVDLYVLRGFARHGDRPYVPSTAVVSLRPAQDGDDNATKRVAQAIKDIFDGRVVFDEDDDAPDAMASTVEWAPACFNVFPPLRRGSSGKKRGKPAAVEWRPGTIEDDEHYKRFCAGLDKPSSEASEDQTEELGGEPKVEAAPRSLLVQGLLAECGHLKKVKATGTRRKRKEEAAAKAAGMTKSKAKTKPTKKVRKEVAQPEKRTVLRNPLRESAREERATVAPKNSKTERKKLRAPRILRPEGGGDALVEAGCPGFEPKKARRQKQRPETKKERLRRRKPRGKEEPAAVEASPDRGKVNARRSRRVKNRRKTDGEKGIEPPGAEALEREEAEGKGRSQEQSKNGGREREENEQQKARGKRKRDRRSKNRAREKEKHKKAAASPASIEVDAEDKGKGVALPRGPHVDPSGERELEQHSGPTAVPARGSPPDPRAGEGGGGGGGRGGKASRRERGRKRPSDQGTKQTPQVRTLLKRSDEAIVVSSSDRH</sequence>
<proteinExistence type="predicted"/>
<name>A0A3R7N640_9TRYP</name>
<evidence type="ECO:0000256" key="1">
    <source>
        <dbReference type="SAM" id="MobiDB-lite"/>
    </source>
</evidence>
<dbReference type="GeneID" id="40319813"/>
<evidence type="ECO:0000259" key="2">
    <source>
        <dbReference type="Pfam" id="PF03467"/>
    </source>
</evidence>
<protein>
    <recommendedName>
        <fullName evidence="2">UPF3 domain-containing protein</fullName>
    </recommendedName>
</protein>
<feature type="domain" description="UPF3" evidence="2">
    <location>
        <begin position="22"/>
        <end position="185"/>
    </location>
</feature>
<feature type="compositionally biased region" description="Gly residues" evidence="1">
    <location>
        <begin position="484"/>
        <end position="495"/>
    </location>
</feature>
<comment type="caution">
    <text evidence="3">The sequence shown here is derived from an EMBL/GenBank/DDBJ whole genome shotgun (WGS) entry which is preliminary data.</text>
</comment>
<feature type="region of interest" description="Disordered" evidence="1">
    <location>
        <begin position="168"/>
        <end position="190"/>
    </location>
</feature>
<feature type="region of interest" description="Disordered" evidence="1">
    <location>
        <begin position="133"/>
        <end position="152"/>
    </location>
</feature>
<dbReference type="AlphaFoldDB" id="A0A3R7N640"/>
<feature type="compositionally biased region" description="Polar residues" evidence="1">
    <location>
        <begin position="509"/>
        <end position="518"/>
    </location>
</feature>
<dbReference type="Pfam" id="PF03467">
    <property type="entry name" value="Smg4_UPF3"/>
    <property type="match status" value="1"/>
</dbReference>
<feature type="compositionally biased region" description="Basic residues" evidence="1">
    <location>
        <begin position="348"/>
        <end position="360"/>
    </location>
</feature>
<dbReference type="Proteomes" id="UP000284403">
    <property type="component" value="Unassembled WGS sequence"/>
</dbReference>
<feature type="region of interest" description="Disordered" evidence="1">
    <location>
        <begin position="211"/>
        <end position="537"/>
    </location>
</feature>